<evidence type="ECO:0000313" key="2">
    <source>
        <dbReference type="Proteomes" id="UP000186904"/>
    </source>
</evidence>
<sequence length="34" mass="4001">MGNILVFKGFRRVCNSAYPELYRSHYYVLVPHAV</sequence>
<dbReference type="AlphaFoldDB" id="A0A1H9WHT8"/>
<reference evidence="1 2" key="1">
    <citation type="submission" date="2016-10" db="EMBL/GenBank/DDBJ databases">
        <authorList>
            <person name="de Groot N.N."/>
        </authorList>
    </citation>
    <scope>NUCLEOTIDE SEQUENCE [LARGE SCALE GENOMIC DNA]</scope>
    <source>
        <strain evidence="1 2">DSM 22558</strain>
    </source>
</reference>
<dbReference type="Proteomes" id="UP000186904">
    <property type="component" value="Unassembled WGS sequence"/>
</dbReference>
<accession>A0A1H9WHT8</accession>
<name>A0A1H9WHT8_9GAMM</name>
<gene>
    <name evidence="1" type="ORF">SAMN05216589_3261</name>
</gene>
<protein>
    <submittedName>
        <fullName evidence="1">Uncharacterized protein</fullName>
    </submittedName>
</protein>
<organism evidence="1 2">
    <name type="scientific">Halopseudomonas bauzanensis</name>
    <dbReference type="NCBI Taxonomy" id="653930"/>
    <lineage>
        <taxon>Bacteria</taxon>
        <taxon>Pseudomonadati</taxon>
        <taxon>Pseudomonadota</taxon>
        <taxon>Gammaproteobacteria</taxon>
        <taxon>Pseudomonadales</taxon>
        <taxon>Pseudomonadaceae</taxon>
        <taxon>Halopseudomonas</taxon>
    </lineage>
</organism>
<evidence type="ECO:0000313" key="1">
    <source>
        <dbReference type="EMBL" id="SES33404.1"/>
    </source>
</evidence>
<proteinExistence type="predicted"/>
<dbReference type="EMBL" id="FOGN01000008">
    <property type="protein sequence ID" value="SES33404.1"/>
    <property type="molecule type" value="Genomic_DNA"/>
</dbReference>